<dbReference type="InterPro" id="IPR051941">
    <property type="entry name" value="BG_Antigen-Binding_Lectin"/>
</dbReference>
<dbReference type="OrthoDB" id="6102375at2759"/>
<keyword evidence="7" id="KW-1015">Disulfide bond</keyword>
<evidence type="ECO:0000256" key="7">
    <source>
        <dbReference type="ARBA" id="ARBA00023157"/>
    </source>
</evidence>
<comment type="similarity">
    <text evidence="2">Belongs to the fucolectin family.</text>
</comment>
<feature type="domain" description="Fucolectin tachylectin-4 pentraxin-1" evidence="8">
    <location>
        <begin position="125"/>
        <end position="269"/>
    </location>
</feature>
<dbReference type="SUPFAM" id="SSF49785">
    <property type="entry name" value="Galactose-binding domain-like"/>
    <property type="match status" value="1"/>
</dbReference>
<evidence type="ECO:0000256" key="5">
    <source>
        <dbReference type="ARBA" id="ARBA00022734"/>
    </source>
</evidence>
<name>A0A8B8BXQ1_CRAVI</name>
<dbReference type="AlphaFoldDB" id="A0A8B8BXQ1"/>
<evidence type="ECO:0000256" key="6">
    <source>
        <dbReference type="ARBA" id="ARBA00022837"/>
    </source>
</evidence>
<accession>A0A8B8BXQ1</accession>
<keyword evidence="5" id="KW-0430">Lectin</keyword>
<dbReference type="KEGG" id="cvn:111114164"/>
<dbReference type="PANTHER" id="PTHR45713:SF15">
    <property type="entry name" value="F5_8 TYPE C DOMAIN-CONTAINING PROTEIN"/>
    <property type="match status" value="1"/>
</dbReference>
<dbReference type="InterPro" id="IPR006585">
    <property type="entry name" value="FTP1"/>
</dbReference>
<dbReference type="GO" id="GO:0010185">
    <property type="term" value="P:regulation of cellular defense response"/>
    <property type="evidence" value="ECO:0007669"/>
    <property type="project" value="UniProtKB-ARBA"/>
</dbReference>
<dbReference type="Pfam" id="PF22633">
    <property type="entry name" value="F5_F8_type_C_2"/>
    <property type="match status" value="1"/>
</dbReference>
<dbReference type="InterPro" id="IPR008979">
    <property type="entry name" value="Galactose-bd-like_sf"/>
</dbReference>
<evidence type="ECO:0000259" key="8">
    <source>
        <dbReference type="SMART" id="SM00607"/>
    </source>
</evidence>
<organism evidence="9 10">
    <name type="scientific">Crassostrea virginica</name>
    <name type="common">Eastern oyster</name>
    <dbReference type="NCBI Taxonomy" id="6565"/>
    <lineage>
        <taxon>Eukaryota</taxon>
        <taxon>Metazoa</taxon>
        <taxon>Spiralia</taxon>
        <taxon>Lophotrochozoa</taxon>
        <taxon>Mollusca</taxon>
        <taxon>Bivalvia</taxon>
        <taxon>Autobranchia</taxon>
        <taxon>Pteriomorphia</taxon>
        <taxon>Ostreida</taxon>
        <taxon>Ostreoidea</taxon>
        <taxon>Ostreidae</taxon>
        <taxon>Crassostrea</taxon>
    </lineage>
</organism>
<dbReference type="GeneID" id="111114164"/>
<evidence type="ECO:0000256" key="1">
    <source>
        <dbReference type="ARBA" id="ARBA00002219"/>
    </source>
</evidence>
<protein>
    <submittedName>
        <fullName evidence="10">Fucolectin-1-like</fullName>
    </submittedName>
</protein>
<dbReference type="SMART" id="SM00607">
    <property type="entry name" value="FTP"/>
    <property type="match status" value="1"/>
</dbReference>
<evidence type="ECO:0000256" key="3">
    <source>
        <dbReference type="ARBA" id="ARBA00011233"/>
    </source>
</evidence>
<keyword evidence="9" id="KW-1185">Reference proteome</keyword>
<gene>
    <name evidence="10" type="primary">LOC111114164</name>
</gene>
<dbReference type="GO" id="GO:0001868">
    <property type="term" value="P:regulation of complement activation, lectin pathway"/>
    <property type="evidence" value="ECO:0007669"/>
    <property type="project" value="UniProtKB-ARBA"/>
</dbReference>
<evidence type="ECO:0000313" key="10">
    <source>
        <dbReference type="RefSeq" id="XP_022308162.1"/>
    </source>
</evidence>
<evidence type="ECO:0000256" key="4">
    <source>
        <dbReference type="ARBA" id="ARBA00022723"/>
    </source>
</evidence>
<dbReference type="Proteomes" id="UP000694844">
    <property type="component" value="Chromosome 9"/>
</dbReference>
<dbReference type="PANTHER" id="PTHR45713">
    <property type="entry name" value="FTP DOMAIN-CONTAINING PROTEIN"/>
    <property type="match status" value="1"/>
</dbReference>
<keyword evidence="6" id="KW-0106">Calcium</keyword>
<comment type="function">
    <text evidence="1">Acts as a defensive agent. Recognizes blood group fucosylated oligosaccharides including A, B, H and Lewis B-type antigens. Does not recognize Lewis A antigen and has low affinity for monovalent haptens.</text>
</comment>
<dbReference type="GO" id="GO:0042806">
    <property type="term" value="F:fucose binding"/>
    <property type="evidence" value="ECO:0007669"/>
    <property type="project" value="UniProtKB-ARBA"/>
</dbReference>
<dbReference type="GO" id="GO:0046872">
    <property type="term" value="F:metal ion binding"/>
    <property type="evidence" value="ECO:0007669"/>
    <property type="project" value="UniProtKB-KW"/>
</dbReference>
<sequence>MDFWSSGPKHTVINQRPQSSTFEGNIADRAMDEVRNTDLLQQFYSHTDFSEPWGTVDLQSEFYLAYSECVIDIENGIFPATKTLVPGTTLTGSCNSGYIALSGQIEVTCHEGYTTTFSDTCRLVLTNIAVDKPSLQSSTFDGYGADRAVDGVRNTDFLQGSCSHTGFSDSQPWWRVDLQSQYFVLSIQILNRGMDTQGVDRSARLRDVTVDVGLTSSSINTFCAFFAGPGTLSQLVVLQCPPYTLGRYVQISIMTEFLTLCEVDVIGVKV</sequence>
<dbReference type="RefSeq" id="XP_022308162.1">
    <property type="nucleotide sequence ID" value="XM_022452454.1"/>
</dbReference>
<keyword evidence="4" id="KW-0479">Metal-binding</keyword>
<proteinExistence type="inferred from homology"/>
<evidence type="ECO:0000313" key="9">
    <source>
        <dbReference type="Proteomes" id="UP000694844"/>
    </source>
</evidence>
<comment type="subunit">
    <text evidence="3">Homotrimer.</text>
</comment>
<reference evidence="10" key="1">
    <citation type="submission" date="2025-08" db="UniProtKB">
        <authorList>
            <consortium name="RefSeq"/>
        </authorList>
    </citation>
    <scope>IDENTIFICATION</scope>
    <source>
        <tissue evidence="10">Whole sample</tissue>
    </source>
</reference>
<dbReference type="Gene3D" id="2.60.120.260">
    <property type="entry name" value="Galactose-binding domain-like"/>
    <property type="match status" value="1"/>
</dbReference>
<evidence type="ECO:0000256" key="2">
    <source>
        <dbReference type="ARBA" id="ARBA00010147"/>
    </source>
</evidence>